<dbReference type="GO" id="GO:0034271">
    <property type="term" value="C:phosphatidylinositol 3-kinase complex, class III, type I"/>
    <property type="evidence" value="ECO:0007669"/>
    <property type="project" value="TreeGrafter"/>
</dbReference>
<evidence type="ECO:0000313" key="3">
    <source>
        <dbReference type="EMBL" id="QOY40903.1"/>
    </source>
</evidence>
<dbReference type="GO" id="GO:0030674">
    <property type="term" value="F:protein-macromolecule adaptor activity"/>
    <property type="evidence" value="ECO:0007669"/>
    <property type="project" value="TreeGrafter"/>
</dbReference>
<dbReference type="Gene3D" id="1.10.418.40">
    <property type="entry name" value="Autophagy protein 6/Beclin 1"/>
    <property type="match status" value="1"/>
</dbReference>
<dbReference type="PANTHER" id="PTHR12768:SF4">
    <property type="entry name" value="BECLIN-1"/>
    <property type="match status" value="1"/>
</dbReference>
<protein>
    <recommendedName>
        <fullName evidence="2">Atg6 BARA domain-containing protein</fullName>
    </recommendedName>
</protein>
<dbReference type="VEuPathDB" id="CryptoDB:CPATCC_0011710"/>
<dbReference type="GO" id="GO:0000407">
    <property type="term" value="C:phagophore assembly site"/>
    <property type="evidence" value="ECO:0007669"/>
    <property type="project" value="TreeGrafter"/>
</dbReference>
<dbReference type="InterPro" id="IPR007243">
    <property type="entry name" value="Atg6/Beclin"/>
</dbReference>
<dbReference type="InterPro" id="IPR040455">
    <property type="entry name" value="Atg6_BARA"/>
</dbReference>
<evidence type="ECO:0000256" key="1">
    <source>
        <dbReference type="ARBA" id="ARBA00005965"/>
    </source>
</evidence>
<dbReference type="PANTHER" id="PTHR12768">
    <property type="entry name" value="BECLIN 1"/>
    <property type="match status" value="1"/>
</dbReference>
<dbReference type="EMBL" id="CP044417">
    <property type="protein sequence ID" value="QOY40903.1"/>
    <property type="molecule type" value="Genomic_DNA"/>
</dbReference>
<organism evidence="3 4">
    <name type="scientific">Cryptosporidium parvum</name>
    <dbReference type="NCBI Taxonomy" id="5807"/>
    <lineage>
        <taxon>Eukaryota</taxon>
        <taxon>Sar</taxon>
        <taxon>Alveolata</taxon>
        <taxon>Apicomplexa</taxon>
        <taxon>Conoidasida</taxon>
        <taxon>Coccidia</taxon>
        <taxon>Eucoccidiorida</taxon>
        <taxon>Eimeriorina</taxon>
        <taxon>Cryptosporidiidae</taxon>
        <taxon>Cryptosporidium</taxon>
    </lineage>
</organism>
<comment type="similarity">
    <text evidence="1">Belongs to the beclin family.</text>
</comment>
<dbReference type="GO" id="GO:0006995">
    <property type="term" value="P:cellular response to nitrogen starvation"/>
    <property type="evidence" value="ECO:0007669"/>
    <property type="project" value="TreeGrafter"/>
</dbReference>
<name>A0A7S7RFI5_CRYPV</name>
<dbReference type="GO" id="GO:0043548">
    <property type="term" value="F:phosphatidylinositol 3-kinase binding"/>
    <property type="evidence" value="ECO:0007669"/>
    <property type="project" value="TreeGrafter"/>
</dbReference>
<dbReference type="GO" id="GO:0034272">
    <property type="term" value="C:phosphatidylinositol 3-kinase complex, class III, type II"/>
    <property type="evidence" value="ECO:0007669"/>
    <property type="project" value="TreeGrafter"/>
</dbReference>
<dbReference type="GO" id="GO:0045324">
    <property type="term" value="P:late endosome to vacuole transport"/>
    <property type="evidence" value="ECO:0007669"/>
    <property type="project" value="TreeGrafter"/>
</dbReference>
<gene>
    <name evidence="3" type="ORF">CPATCC_002518</name>
</gene>
<sequence>MFLLGLGSKKIEKLEDDPKVEENMIRSCSRCGSFFEVVNDSDDELDPSEIINTVESVHDMFIDYLSLEKRNPNNFEDFILQFMEVSLEKDNMTLSNKTNVEESLCVDCMNCSISQFSMALNKEISLLDKYKEISDSLISSECYDEDQMEDSEVNFEPTSKEYLEIMNIYNEFIKMEQYNQEKTIINDENDNDEIDCTETDKDIKEGYGKCRFQVINTIEVDDIVELRQNQNLESNLKHELIQYELKREGMKNHLDFLRGYLERLKRSDFLNLSFYIQVIEGGACINGLRPALFEADFDNWNEVNAALGVSAMLLYTILERHKLPLSIYPNGSYSTIKDSESSIWPLHGNTLCNSDYNECTNFDKGILSFVFLIDTVYNIIPGTNETLPYSVDQRNGTIGGISLNLLFNERESWNRAMSMNLINLKWLLVRSSESIRNKLNNES</sequence>
<proteinExistence type="inferred from homology"/>
<feature type="domain" description="Atg6 BARA" evidence="2">
    <location>
        <begin position="264"/>
        <end position="432"/>
    </location>
</feature>
<evidence type="ECO:0000313" key="4">
    <source>
        <dbReference type="Proteomes" id="UP000593906"/>
    </source>
</evidence>
<dbReference type="Proteomes" id="UP000593906">
    <property type="component" value="Chromosome 6"/>
</dbReference>
<evidence type="ECO:0000259" key="2">
    <source>
        <dbReference type="Pfam" id="PF04111"/>
    </source>
</evidence>
<reference evidence="3 4" key="1">
    <citation type="submission" date="2019-09" db="EMBL/GenBank/DDBJ databases">
        <title>Consistent, comparative and evidence-based genome assembly and annotation for Cryptosporidium parvum, C. hominis and C. tyzzeri.</title>
        <authorList>
            <person name="Baptista R.P."/>
            <person name="Li Y."/>
            <person name="Sateriale A."/>
            <person name="Ansell B."/>
            <person name="Jex A."/>
            <person name="Sanders M."/>
            <person name="Brooks K."/>
            <person name="Tracey A."/>
            <person name="Berriman M."/>
            <person name="Striepen B."/>
            <person name="Cotton J.A."/>
            <person name="Kissinger J.C."/>
        </authorList>
    </citation>
    <scope>NUCLEOTIDE SEQUENCE [LARGE SCALE GENOMIC DNA]</scope>
    <source>
        <strain evidence="3 4">IOWA-ATCC</strain>
    </source>
</reference>
<dbReference type="InterPro" id="IPR038274">
    <property type="entry name" value="Atg6/Beclin_C_sf"/>
</dbReference>
<dbReference type="Pfam" id="PF04111">
    <property type="entry name" value="APG6"/>
    <property type="match status" value="1"/>
</dbReference>
<dbReference type="GO" id="GO:0000045">
    <property type="term" value="P:autophagosome assembly"/>
    <property type="evidence" value="ECO:0007669"/>
    <property type="project" value="TreeGrafter"/>
</dbReference>
<dbReference type="AlphaFoldDB" id="A0A7S7RFI5"/>
<dbReference type="GO" id="GO:0000423">
    <property type="term" value="P:mitophagy"/>
    <property type="evidence" value="ECO:0007669"/>
    <property type="project" value="TreeGrafter"/>
</dbReference>
<accession>A0A7S7RFI5</accession>
<dbReference type="OMA" id="WTKAMKC"/>